<dbReference type="PANTHER" id="PTHR45138">
    <property type="entry name" value="REGULATORY COMPONENTS OF SENSORY TRANSDUCTION SYSTEM"/>
    <property type="match status" value="1"/>
</dbReference>
<dbReference type="SMART" id="SM00267">
    <property type="entry name" value="GGDEF"/>
    <property type="match status" value="1"/>
</dbReference>
<dbReference type="GO" id="GO:0052621">
    <property type="term" value="F:diguanylate cyclase activity"/>
    <property type="evidence" value="ECO:0007669"/>
    <property type="project" value="TreeGrafter"/>
</dbReference>
<feature type="transmembrane region" description="Helical" evidence="1">
    <location>
        <begin position="164"/>
        <end position="189"/>
    </location>
</feature>
<evidence type="ECO:0000259" key="2">
    <source>
        <dbReference type="PROSITE" id="PS50887"/>
    </source>
</evidence>
<keyword evidence="1" id="KW-0472">Membrane</keyword>
<feature type="transmembrane region" description="Helical" evidence="1">
    <location>
        <begin position="103"/>
        <end position="120"/>
    </location>
</feature>
<dbReference type="PROSITE" id="PS50887">
    <property type="entry name" value="GGDEF"/>
    <property type="match status" value="1"/>
</dbReference>
<dbReference type="CDD" id="cd01949">
    <property type="entry name" value="GGDEF"/>
    <property type="match status" value="1"/>
</dbReference>
<dbReference type="EMBL" id="CZQC01000049">
    <property type="protein sequence ID" value="CUS41612.1"/>
    <property type="molecule type" value="Genomic_DNA"/>
</dbReference>
<dbReference type="PANTHER" id="PTHR45138:SF9">
    <property type="entry name" value="DIGUANYLATE CYCLASE DGCM-RELATED"/>
    <property type="match status" value="1"/>
</dbReference>
<sequence>MDWRAIDRYILLSALVFLAPACFGISLWVTNVLAPEYLNQSLVPYMLWMYGIHILVLIGFIVEAFHRRHYADDWPFFESFIIGSYIVVILISGYLTGSHFTEGLLLIFLGVNITCTLANVNKIRFCYWLVMPTLLVMGIADFIPSVPYAILLEKPLILPDGHPVLGWLIVRALIVFILAFLIYLCILAMKRWTERESLYQEMSTIDGLTRLSNRNFFINRGEEEIERAQKQHAHPMSPLACIMIDLDHFKRINDQWGHHAGDEVLVTASKIMMDNARRNDEVGRYGGEEFAILLPNTNIKTAERIAERLRVKISETQVMVDGEIIKVTASFGVACYPSDGVSGMGDLLKTADKALYEAKETGRNKVVLAAAIKNKP</sequence>
<evidence type="ECO:0000313" key="3">
    <source>
        <dbReference type="EMBL" id="CUS41612.1"/>
    </source>
</evidence>
<feature type="transmembrane region" description="Helical" evidence="1">
    <location>
        <begin position="74"/>
        <end position="97"/>
    </location>
</feature>
<dbReference type="Pfam" id="PF00990">
    <property type="entry name" value="GGDEF"/>
    <property type="match status" value="1"/>
</dbReference>
<keyword evidence="1" id="KW-1133">Transmembrane helix</keyword>
<accession>A0A170PLP3</accession>
<dbReference type="InterPro" id="IPR029787">
    <property type="entry name" value="Nucleotide_cyclase"/>
</dbReference>
<feature type="transmembrane region" description="Helical" evidence="1">
    <location>
        <begin position="42"/>
        <end position="62"/>
    </location>
</feature>
<dbReference type="InterPro" id="IPR050469">
    <property type="entry name" value="Diguanylate_Cyclase"/>
</dbReference>
<gene>
    <name evidence="3" type="ORF">MGWOODY_Tha1686</name>
</gene>
<evidence type="ECO:0000256" key="1">
    <source>
        <dbReference type="SAM" id="Phobius"/>
    </source>
</evidence>
<dbReference type="FunFam" id="3.30.70.270:FF:000001">
    <property type="entry name" value="Diguanylate cyclase domain protein"/>
    <property type="match status" value="1"/>
</dbReference>
<name>A0A170PLP3_9ZZZZ</name>
<feature type="transmembrane region" description="Helical" evidence="1">
    <location>
        <begin position="9"/>
        <end position="30"/>
    </location>
</feature>
<dbReference type="InterPro" id="IPR043128">
    <property type="entry name" value="Rev_trsase/Diguanyl_cyclase"/>
</dbReference>
<dbReference type="SUPFAM" id="SSF55073">
    <property type="entry name" value="Nucleotide cyclase"/>
    <property type="match status" value="1"/>
</dbReference>
<feature type="transmembrane region" description="Helical" evidence="1">
    <location>
        <begin position="127"/>
        <end position="152"/>
    </location>
</feature>
<dbReference type="AlphaFoldDB" id="A0A170PLP3"/>
<dbReference type="InterPro" id="IPR000160">
    <property type="entry name" value="GGDEF_dom"/>
</dbReference>
<dbReference type="Gene3D" id="3.30.70.270">
    <property type="match status" value="1"/>
</dbReference>
<proteinExistence type="predicted"/>
<reference evidence="3" key="1">
    <citation type="submission" date="2015-10" db="EMBL/GenBank/DDBJ databases">
        <authorList>
            <person name="Gilbert D.G."/>
        </authorList>
    </citation>
    <scope>NUCLEOTIDE SEQUENCE</scope>
</reference>
<feature type="domain" description="GGDEF" evidence="2">
    <location>
        <begin position="237"/>
        <end position="371"/>
    </location>
</feature>
<organism evidence="3">
    <name type="scientific">hydrothermal vent metagenome</name>
    <dbReference type="NCBI Taxonomy" id="652676"/>
    <lineage>
        <taxon>unclassified sequences</taxon>
        <taxon>metagenomes</taxon>
        <taxon>ecological metagenomes</taxon>
    </lineage>
</organism>
<keyword evidence="1" id="KW-0812">Transmembrane</keyword>
<protein>
    <submittedName>
        <fullName evidence="3">Diguanylate cyclase (GGDEF domain) with PAS/PAC sensor</fullName>
    </submittedName>
</protein>
<dbReference type="NCBIfam" id="TIGR00254">
    <property type="entry name" value="GGDEF"/>
    <property type="match status" value="1"/>
</dbReference>